<evidence type="ECO:0000256" key="1">
    <source>
        <dbReference type="SAM" id="Phobius"/>
    </source>
</evidence>
<evidence type="ECO:0000313" key="3">
    <source>
        <dbReference type="Proteomes" id="UP000282087"/>
    </source>
</evidence>
<evidence type="ECO:0000313" key="2">
    <source>
        <dbReference type="EMBL" id="RMX67653.1"/>
    </source>
</evidence>
<sequence length="372" mass="41746">MVAKKDLPLLQHGSYPATSPTASSVSSSYSRVASEELIVPPPGSFNSVYYGVDAFSPTLVDFYTVDQKRIVWSSRAHRKMMTTLYRAWHNKMWKIYSLSFWAGLCAIAAFALFITGAIGEATAHDDGGYKKPTQQTDNQVHAYVDLPLLLAAVFFLAYHAITYLEVINCCHNLEIWLEEYFHGTEPVLERQYVGFFPTRIDFWTAILGMLGSMLYVFARAYVWVRADMENFGIVGVKRDDLSLIVGYWVPFFAGSFLLLLSAYLAHVEVVHQWFSCRLTTLETWVTGLNMMAMVGFFLSSTLQFMDPLSVLFSFEACVVPFASGCLLGLGSSVLSLMELENIHKRHKHPEYGLYASPAGYGTASYGSFKQQA</sequence>
<reference evidence="2 3" key="1">
    <citation type="submission" date="2018-06" db="EMBL/GenBank/DDBJ databases">
        <title>Comparative genomics of downy mildews reveals potential adaptations to biotrophy.</title>
        <authorList>
            <person name="Fletcher K."/>
            <person name="Klosterman S.J."/>
            <person name="Derevnina L."/>
            <person name="Martin F."/>
            <person name="Koike S."/>
            <person name="Reyes Chin-Wo S."/>
            <person name="Mou B."/>
            <person name="Michelmore R."/>
        </authorList>
    </citation>
    <scope>NUCLEOTIDE SEQUENCE [LARGE SCALE GENOMIC DNA]</scope>
    <source>
        <strain evidence="2 3">R14</strain>
    </source>
</reference>
<protein>
    <submittedName>
        <fullName evidence="2">Uncharacterized protein</fullName>
    </submittedName>
</protein>
<gene>
    <name evidence="2" type="ORF">DD238_000655</name>
</gene>
<feature type="transmembrane region" description="Helical" evidence="1">
    <location>
        <begin position="139"/>
        <end position="158"/>
    </location>
</feature>
<keyword evidence="1" id="KW-1133">Transmembrane helix</keyword>
<proteinExistence type="predicted"/>
<dbReference type="Proteomes" id="UP000282087">
    <property type="component" value="Unassembled WGS sequence"/>
</dbReference>
<name>A0A3M6VNC9_9STRA</name>
<feature type="transmembrane region" description="Helical" evidence="1">
    <location>
        <begin position="95"/>
        <end position="119"/>
    </location>
</feature>
<dbReference type="EMBL" id="QLLG01000160">
    <property type="protein sequence ID" value="RMX67653.1"/>
    <property type="molecule type" value="Genomic_DNA"/>
</dbReference>
<feature type="transmembrane region" description="Helical" evidence="1">
    <location>
        <begin position="278"/>
        <end position="298"/>
    </location>
</feature>
<feature type="transmembrane region" description="Helical" evidence="1">
    <location>
        <begin position="200"/>
        <end position="224"/>
    </location>
</feature>
<accession>A0A3M6VNC9</accession>
<feature type="transmembrane region" description="Helical" evidence="1">
    <location>
        <begin position="244"/>
        <end position="266"/>
    </location>
</feature>
<feature type="transmembrane region" description="Helical" evidence="1">
    <location>
        <begin position="310"/>
        <end position="337"/>
    </location>
</feature>
<dbReference type="VEuPathDB" id="FungiDB:DD237_000743"/>
<comment type="caution">
    <text evidence="2">The sequence shown here is derived from an EMBL/GenBank/DDBJ whole genome shotgun (WGS) entry which is preliminary data.</text>
</comment>
<keyword evidence="1" id="KW-0472">Membrane</keyword>
<keyword evidence="1" id="KW-0812">Transmembrane</keyword>
<organism evidence="2 3">
    <name type="scientific">Peronospora effusa</name>
    <dbReference type="NCBI Taxonomy" id="542832"/>
    <lineage>
        <taxon>Eukaryota</taxon>
        <taxon>Sar</taxon>
        <taxon>Stramenopiles</taxon>
        <taxon>Oomycota</taxon>
        <taxon>Peronosporomycetes</taxon>
        <taxon>Peronosporales</taxon>
        <taxon>Peronosporaceae</taxon>
        <taxon>Peronospora</taxon>
    </lineage>
</organism>
<keyword evidence="3" id="KW-1185">Reference proteome</keyword>
<dbReference type="OrthoDB" id="61599at2759"/>
<dbReference type="AlphaFoldDB" id="A0A3M6VNC9"/>